<evidence type="ECO:0000313" key="2">
    <source>
        <dbReference type="EMBL" id="KAF0023080.1"/>
    </source>
</evidence>
<name>A0A6A4RUN3_SCOMX</name>
<evidence type="ECO:0000313" key="3">
    <source>
        <dbReference type="Proteomes" id="UP000438429"/>
    </source>
</evidence>
<dbReference type="AlphaFoldDB" id="A0A6A4RUN3"/>
<dbReference type="EMBL" id="VEVO01000022">
    <property type="protein sequence ID" value="KAF0023080.1"/>
    <property type="molecule type" value="Genomic_DNA"/>
</dbReference>
<comment type="caution">
    <text evidence="2">The sequence shown here is derived from an EMBL/GenBank/DDBJ whole genome shotgun (WGS) entry which is preliminary data.</text>
</comment>
<accession>A0A6A4RUN3</accession>
<reference evidence="2 3" key="1">
    <citation type="submission" date="2019-06" db="EMBL/GenBank/DDBJ databases">
        <title>Draft genomes of female and male turbot (Scophthalmus maximus).</title>
        <authorList>
            <person name="Xu H."/>
            <person name="Xu X.-W."/>
            <person name="Shao C."/>
            <person name="Chen S."/>
        </authorList>
    </citation>
    <scope>NUCLEOTIDE SEQUENCE [LARGE SCALE GENOMIC DNA]</scope>
    <source>
        <strain evidence="2">Ysfricsl-2016a</strain>
        <tissue evidence="2">Blood</tissue>
    </source>
</reference>
<organism evidence="2 3">
    <name type="scientific">Scophthalmus maximus</name>
    <name type="common">Turbot</name>
    <name type="synonym">Psetta maxima</name>
    <dbReference type="NCBI Taxonomy" id="52904"/>
    <lineage>
        <taxon>Eukaryota</taxon>
        <taxon>Metazoa</taxon>
        <taxon>Chordata</taxon>
        <taxon>Craniata</taxon>
        <taxon>Vertebrata</taxon>
        <taxon>Euteleostomi</taxon>
        <taxon>Actinopterygii</taxon>
        <taxon>Neopterygii</taxon>
        <taxon>Teleostei</taxon>
        <taxon>Neoteleostei</taxon>
        <taxon>Acanthomorphata</taxon>
        <taxon>Carangaria</taxon>
        <taxon>Pleuronectiformes</taxon>
        <taxon>Pleuronectoidei</taxon>
        <taxon>Scophthalmidae</taxon>
        <taxon>Scophthalmus</taxon>
    </lineage>
</organism>
<evidence type="ECO:0000256" key="1">
    <source>
        <dbReference type="SAM" id="MobiDB-lite"/>
    </source>
</evidence>
<proteinExistence type="predicted"/>
<gene>
    <name evidence="2" type="ORF">F2P81_023710</name>
</gene>
<feature type="region of interest" description="Disordered" evidence="1">
    <location>
        <begin position="73"/>
        <end position="98"/>
    </location>
</feature>
<dbReference type="Proteomes" id="UP000438429">
    <property type="component" value="Unassembled WGS sequence"/>
</dbReference>
<protein>
    <submittedName>
        <fullName evidence="2">Uncharacterized protein</fullName>
    </submittedName>
</protein>
<sequence>MAEILQSYTAQSRGFSRLLVLERRRKNPGDAGRCSWSRGGRFHRERCEPLTRKHRGAVCGRATAPALVRRNERSKNLTGAATRAPTESLQPPGALQAGSDAPRLNAAVAIDDTCRQDNNAATGQRVTLLMVVQSAGGSIPGLDVEKNATYDMKPISHKNNMFLCAKCTRLFFGFKLSTGRKCMLSEHGTACAAGKVKQQIDLFEAGFEEEQIHSTD</sequence>